<proteinExistence type="predicted"/>
<organism evidence="2 3">
    <name type="scientific">Dryococelus australis</name>
    <dbReference type="NCBI Taxonomy" id="614101"/>
    <lineage>
        <taxon>Eukaryota</taxon>
        <taxon>Metazoa</taxon>
        <taxon>Ecdysozoa</taxon>
        <taxon>Arthropoda</taxon>
        <taxon>Hexapoda</taxon>
        <taxon>Insecta</taxon>
        <taxon>Pterygota</taxon>
        <taxon>Neoptera</taxon>
        <taxon>Polyneoptera</taxon>
        <taxon>Phasmatodea</taxon>
        <taxon>Verophasmatodea</taxon>
        <taxon>Anareolatae</taxon>
        <taxon>Phasmatidae</taxon>
        <taxon>Eurycanthinae</taxon>
        <taxon>Dryococelus</taxon>
    </lineage>
</organism>
<feature type="domain" description="HAT C-terminal dimerisation" evidence="1">
    <location>
        <begin position="6"/>
        <end position="48"/>
    </location>
</feature>
<dbReference type="Pfam" id="PF05699">
    <property type="entry name" value="Dimer_Tnp_hAT"/>
    <property type="match status" value="1"/>
</dbReference>
<dbReference type="Proteomes" id="UP001159363">
    <property type="component" value="Chromosome 5"/>
</dbReference>
<name>A0ABQ9H8V2_9NEOP</name>
<protein>
    <recommendedName>
        <fullName evidence="1">HAT C-terminal dimerisation domain-containing protein</fullName>
    </recommendedName>
</protein>
<evidence type="ECO:0000313" key="3">
    <source>
        <dbReference type="Proteomes" id="UP001159363"/>
    </source>
</evidence>
<dbReference type="InterPro" id="IPR008906">
    <property type="entry name" value="HATC_C_dom"/>
</dbReference>
<accession>A0ABQ9H8V2</accession>
<gene>
    <name evidence="2" type="ORF">PR048_017198</name>
</gene>
<evidence type="ECO:0000259" key="1">
    <source>
        <dbReference type="Pfam" id="PF05699"/>
    </source>
</evidence>
<sequence>MHPETRSLFPELEKLLCYLMVTPVTSATAESSLSTLRILKSYILNSLCILNVYGKLTDDLNIEKLISEFVNKNEYRSMYLAKNN</sequence>
<reference evidence="2 3" key="1">
    <citation type="submission" date="2023-02" db="EMBL/GenBank/DDBJ databases">
        <title>LHISI_Scaffold_Assembly.</title>
        <authorList>
            <person name="Stuart O.P."/>
            <person name="Cleave R."/>
            <person name="Magrath M.J.L."/>
            <person name="Mikheyev A.S."/>
        </authorList>
    </citation>
    <scope>NUCLEOTIDE SEQUENCE [LARGE SCALE GENOMIC DNA]</scope>
    <source>
        <strain evidence="2">Daus_M_001</strain>
        <tissue evidence="2">Leg muscle</tissue>
    </source>
</reference>
<comment type="caution">
    <text evidence="2">The sequence shown here is derived from an EMBL/GenBank/DDBJ whole genome shotgun (WGS) entry which is preliminary data.</text>
</comment>
<keyword evidence="3" id="KW-1185">Reference proteome</keyword>
<dbReference type="EMBL" id="JARBHB010000006">
    <property type="protein sequence ID" value="KAJ8880728.1"/>
    <property type="molecule type" value="Genomic_DNA"/>
</dbReference>
<evidence type="ECO:0000313" key="2">
    <source>
        <dbReference type="EMBL" id="KAJ8880728.1"/>
    </source>
</evidence>